<dbReference type="InterPro" id="IPR014878">
    <property type="entry name" value="THAP4-like_heme-bd"/>
</dbReference>
<gene>
    <name evidence="3" type="primary">THAP4</name>
</gene>
<reference evidence="3" key="1">
    <citation type="submission" date="2016-05" db="EMBL/GenBank/DDBJ databases">
        <authorList>
            <person name="Lavstsen T."/>
            <person name="Jespersen J.S."/>
        </authorList>
    </citation>
    <scope>NUCLEOTIDE SEQUENCE</scope>
    <source>
        <tissue evidence="3">Brain</tissue>
    </source>
</reference>
<name>A0A1A7XIM8_9TELE</name>
<sequence length="171" mass="19369">MECPASNAVSVELNPVLLPLNWLLGTWESDVPGEGTFPTINPFRYTEKLYFSHVGQPVINFMFNAFNAESKKPMHRECGFIRIQPGTNKVAFMIAQNSGLVEIEEGELTGNHLKLQTEKLARISFAKEPHVQQICREFQLLPDGKLEQTVTMATDNQPLSQHLHITYRRSS</sequence>
<dbReference type="PANTHER" id="PTHR15854">
    <property type="entry name" value="THAP4 PROTEIN"/>
    <property type="match status" value="1"/>
</dbReference>
<evidence type="ECO:0000259" key="2">
    <source>
        <dbReference type="Pfam" id="PF08768"/>
    </source>
</evidence>
<evidence type="ECO:0000256" key="1">
    <source>
        <dbReference type="ARBA" id="ARBA00036993"/>
    </source>
</evidence>
<reference evidence="3" key="2">
    <citation type="submission" date="2016-06" db="EMBL/GenBank/DDBJ databases">
        <title>The genome of a short-lived fish provides insights into sex chromosome evolution and the genetic control of aging.</title>
        <authorList>
            <person name="Reichwald K."/>
            <person name="Felder M."/>
            <person name="Petzold A."/>
            <person name="Koch P."/>
            <person name="Groth M."/>
            <person name="Platzer M."/>
        </authorList>
    </citation>
    <scope>NUCLEOTIDE SEQUENCE</scope>
    <source>
        <tissue evidence="3">Brain</tissue>
    </source>
</reference>
<feature type="domain" description="THAP4-like heme-binding" evidence="2">
    <location>
        <begin position="17"/>
        <end position="169"/>
    </location>
</feature>
<dbReference type="EMBL" id="HADW01016517">
    <property type="protein sequence ID" value="SBP17917.1"/>
    <property type="molecule type" value="Transcribed_RNA"/>
</dbReference>
<protein>
    <submittedName>
        <fullName evidence="3">THAP domain containing 4</fullName>
    </submittedName>
</protein>
<accession>A0A1A7XIM8</accession>
<dbReference type="Pfam" id="PF08768">
    <property type="entry name" value="THAP4_heme-bd"/>
    <property type="match status" value="1"/>
</dbReference>
<dbReference type="PANTHER" id="PTHR15854:SF4">
    <property type="entry name" value="PEROXYNITRITE ISOMERASE THAP4"/>
    <property type="match status" value="1"/>
</dbReference>
<proteinExistence type="predicted"/>
<organism evidence="3">
    <name type="scientific">Iconisemion striatum</name>
    <dbReference type="NCBI Taxonomy" id="60296"/>
    <lineage>
        <taxon>Eukaryota</taxon>
        <taxon>Metazoa</taxon>
        <taxon>Chordata</taxon>
        <taxon>Craniata</taxon>
        <taxon>Vertebrata</taxon>
        <taxon>Euteleostomi</taxon>
        <taxon>Actinopterygii</taxon>
        <taxon>Neopterygii</taxon>
        <taxon>Teleostei</taxon>
        <taxon>Neoteleostei</taxon>
        <taxon>Acanthomorphata</taxon>
        <taxon>Ovalentaria</taxon>
        <taxon>Atherinomorphae</taxon>
        <taxon>Cyprinodontiformes</taxon>
        <taxon>Nothobranchiidae</taxon>
        <taxon>Iconisemion</taxon>
    </lineage>
</organism>
<dbReference type="AlphaFoldDB" id="A0A1A7XIM8"/>
<dbReference type="CDD" id="cd07828">
    <property type="entry name" value="lipocalin_heme-bd-THAP4-like"/>
    <property type="match status" value="1"/>
</dbReference>
<comment type="catalytic activity">
    <reaction evidence="1">
        <text>peroxynitrite = nitrate</text>
        <dbReference type="Rhea" id="RHEA:63116"/>
        <dbReference type="ChEBI" id="CHEBI:17632"/>
        <dbReference type="ChEBI" id="CHEBI:25941"/>
    </reaction>
    <physiologicalReaction direction="left-to-right" evidence="1">
        <dbReference type="Rhea" id="RHEA:63117"/>
    </physiologicalReaction>
</comment>
<dbReference type="SUPFAM" id="SSF50814">
    <property type="entry name" value="Lipocalins"/>
    <property type="match status" value="1"/>
</dbReference>
<dbReference type="InterPro" id="IPR045165">
    <property type="entry name" value="Nitrobindin"/>
</dbReference>
<dbReference type="InterPro" id="IPR012674">
    <property type="entry name" value="Calycin"/>
</dbReference>
<dbReference type="Gene3D" id="2.40.128.20">
    <property type="match status" value="1"/>
</dbReference>
<evidence type="ECO:0000313" key="3">
    <source>
        <dbReference type="EMBL" id="SBP17917.1"/>
    </source>
</evidence>